<keyword evidence="3 7" id="KW-0812">Transmembrane</keyword>
<evidence type="ECO:0000256" key="3">
    <source>
        <dbReference type="ARBA" id="ARBA00022692"/>
    </source>
</evidence>
<sequence length="138" mass="14853">MSADDASRGTPDLTTRRLVRWFSVIAAVEAFTWAGLLAGMYVKYVPETTELGVRIFGSLHGAAFVVYVAVTVLVAVRLKWPLRWTVLCALAASVPPFATVAFEAWARRRGLLDPSGPRPPGEGGRRTPRPGASRSGTA</sequence>
<reference evidence="9 10" key="1">
    <citation type="journal article" date="2019" name="Int. J. Syst. Evol. Microbiol.">
        <title>The Global Catalogue of Microorganisms (GCM) 10K type strain sequencing project: providing services to taxonomists for standard genome sequencing and annotation.</title>
        <authorList>
            <consortium name="The Broad Institute Genomics Platform"/>
            <consortium name="The Broad Institute Genome Sequencing Center for Infectious Disease"/>
            <person name="Wu L."/>
            <person name="Ma J."/>
        </authorList>
    </citation>
    <scope>NUCLEOTIDE SEQUENCE [LARGE SCALE GENOMIC DNA]</scope>
    <source>
        <strain evidence="9 10">JCM 6307</strain>
    </source>
</reference>
<feature type="transmembrane region" description="Helical" evidence="7">
    <location>
        <begin position="20"/>
        <end position="42"/>
    </location>
</feature>
<keyword evidence="10" id="KW-1185">Reference proteome</keyword>
<comment type="caution">
    <text evidence="9">The sequence shown here is derived from an EMBL/GenBank/DDBJ whole genome shotgun (WGS) entry which is preliminary data.</text>
</comment>
<feature type="transmembrane region" description="Helical" evidence="7">
    <location>
        <begin position="54"/>
        <end position="76"/>
    </location>
</feature>
<name>A0ABN3MMD9_9ACTN</name>
<evidence type="ECO:0000256" key="5">
    <source>
        <dbReference type="ARBA" id="ARBA00023136"/>
    </source>
</evidence>
<evidence type="ECO:0000256" key="4">
    <source>
        <dbReference type="ARBA" id="ARBA00022989"/>
    </source>
</evidence>
<evidence type="ECO:0000313" key="10">
    <source>
        <dbReference type="Proteomes" id="UP001501358"/>
    </source>
</evidence>
<dbReference type="PANTHER" id="PTHR40077:SF1">
    <property type="entry name" value="MEMBRANE PROTEIN"/>
    <property type="match status" value="1"/>
</dbReference>
<evidence type="ECO:0000259" key="8">
    <source>
        <dbReference type="Pfam" id="PF12823"/>
    </source>
</evidence>
<feature type="region of interest" description="Disordered" evidence="6">
    <location>
        <begin position="111"/>
        <end position="138"/>
    </location>
</feature>
<dbReference type="Proteomes" id="UP001501358">
    <property type="component" value="Unassembled WGS sequence"/>
</dbReference>
<dbReference type="InterPro" id="IPR023845">
    <property type="entry name" value="DUF3817_TM"/>
</dbReference>
<evidence type="ECO:0000256" key="7">
    <source>
        <dbReference type="SAM" id="Phobius"/>
    </source>
</evidence>
<dbReference type="EMBL" id="BAAATA010000036">
    <property type="protein sequence ID" value="GAA2504596.1"/>
    <property type="molecule type" value="Genomic_DNA"/>
</dbReference>
<gene>
    <name evidence="9" type="ORF">GCM10010406_46540</name>
</gene>
<keyword evidence="5 7" id="KW-0472">Membrane</keyword>
<keyword evidence="2" id="KW-1003">Cell membrane</keyword>
<dbReference type="RefSeq" id="WP_344385248.1">
    <property type="nucleotide sequence ID" value="NZ_BAAATA010000036.1"/>
</dbReference>
<evidence type="ECO:0000256" key="2">
    <source>
        <dbReference type="ARBA" id="ARBA00022475"/>
    </source>
</evidence>
<feature type="domain" description="DUF3817" evidence="8">
    <location>
        <begin position="20"/>
        <end position="108"/>
    </location>
</feature>
<feature type="transmembrane region" description="Helical" evidence="7">
    <location>
        <begin position="82"/>
        <end position="102"/>
    </location>
</feature>
<evidence type="ECO:0000313" key="9">
    <source>
        <dbReference type="EMBL" id="GAA2504596.1"/>
    </source>
</evidence>
<proteinExistence type="predicted"/>
<organism evidence="9 10">
    <name type="scientific">Streptomyces thermolineatus</name>
    <dbReference type="NCBI Taxonomy" id="44033"/>
    <lineage>
        <taxon>Bacteria</taxon>
        <taxon>Bacillati</taxon>
        <taxon>Actinomycetota</taxon>
        <taxon>Actinomycetes</taxon>
        <taxon>Kitasatosporales</taxon>
        <taxon>Streptomycetaceae</taxon>
        <taxon>Streptomyces</taxon>
    </lineage>
</organism>
<evidence type="ECO:0000256" key="6">
    <source>
        <dbReference type="SAM" id="MobiDB-lite"/>
    </source>
</evidence>
<keyword evidence="4 7" id="KW-1133">Transmembrane helix</keyword>
<dbReference type="PANTHER" id="PTHR40077">
    <property type="entry name" value="MEMBRANE PROTEIN-RELATED"/>
    <property type="match status" value="1"/>
</dbReference>
<comment type="subcellular location">
    <subcellularLocation>
        <location evidence="1">Cell membrane</location>
        <topology evidence="1">Multi-pass membrane protein</topology>
    </subcellularLocation>
</comment>
<dbReference type="NCBIfam" id="TIGR03954">
    <property type="entry name" value="integ_memb_HG"/>
    <property type="match status" value="1"/>
</dbReference>
<accession>A0ABN3MMD9</accession>
<protein>
    <recommendedName>
        <fullName evidence="8">DUF3817 domain-containing protein</fullName>
    </recommendedName>
</protein>
<dbReference type="Pfam" id="PF12823">
    <property type="entry name" value="DUF3817"/>
    <property type="match status" value="1"/>
</dbReference>
<evidence type="ECO:0000256" key="1">
    <source>
        <dbReference type="ARBA" id="ARBA00004651"/>
    </source>
</evidence>